<keyword evidence="3" id="KW-0378">Hydrolase</keyword>
<evidence type="ECO:0000256" key="4">
    <source>
        <dbReference type="ARBA" id="ARBA00022912"/>
    </source>
</evidence>
<feature type="region of interest" description="Disordered" evidence="9">
    <location>
        <begin position="403"/>
        <end position="434"/>
    </location>
</feature>
<dbReference type="AlphaFoldDB" id="A0AAD8XAA6"/>
<evidence type="ECO:0000256" key="1">
    <source>
        <dbReference type="ARBA" id="ARBA00005189"/>
    </source>
</evidence>
<dbReference type="PROSITE" id="PS00383">
    <property type="entry name" value="TYR_PHOSPHATASE_1"/>
    <property type="match status" value="1"/>
</dbReference>
<evidence type="ECO:0000256" key="7">
    <source>
        <dbReference type="ARBA" id="ARBA00023264"/>
    </source>
</evidence>
<evidence type="ECO:0000256" key="5">
    <source>
        <dbReference type="ARBA" id="ARBA00023098"/>
    </source>
</evidence>
<dbReference type="GO" id="GO:0004721">
    <property type="term" value="F:phosphoprotein phosphatase activity"/>
    <property type="evidence" value="ECO:0007669"/>
    <property type="project" value="UniProtKB-KW"/>
</dbReference>
<evidence type="ECO:0000256" key="6">
    <source>
        <dbReference type="ARBA" id="ARBA00023209"/>
    </source>
</evidence>
<dbReference type="PROSITE" id="PS50054">
    <property type="entry name" value="TYR_PHOSPHATASE_DUAL"/>
    <property type="match status" value="1"/>
</dbReference>
<dbReference type="FunFam" id="3.90.190.10:FF:000157">
    <property type="entry name" value="Protein-tyrosine phosphatase"/>
    <property type="match status" value="1"/>
</dbReference>
<evidence type="ECO:0000256" key="2">
    <source>
        <dbReference type="ARBA" id="ARBA00022516"/>
    </source>
</evidence>
<dbReference type="PANTHER" id="PTHR46274">
    <property type="entry name" value="PHOSPHATIDYLINOSITOL PHOSPHATASE"/>
    <property type="match status" value="1"/>
</dbReference>
<dbReference type="GO" id="GO:0008654">
    <property type="term" value="P:phospholipid biosynthetic process"/>
    <property type="evidence" value="ECO:0007669"/>
    <property type="project" value="UniProtKB-KW"/>
</dbReference>
<feature type="region of interest" description="Disordered" evidence="9">
    <location>
        <begin position="1"/>
        <end position="64"/>
    </location>
</feature>
<feature type="compositionally biased region" description="Acidic residues" evidence="9">
    <location>
        <begin position="11"/>
        <end position="26"/>
    </location>
</feature>
<reference evidence="12" key="1">
    <citation type="submission" date="2023-07" db="EMBL/GenBank/DDBJ databases">
        <title>A chromosome-level genome assembly of Lolium multiflorum.</title>
        <authorList>
            <person name="Chen Y."/>
            <person name="Copetti D."/>
            <person name="Kolliker R."/>
            <person name="Studer B."/>
        </authorList>
    </citation>
    <scope>NUCLEOTIDE SEQUENCE</scope>
    <source>
        <strain evidence="12">02402/16</strain>
        <tissue evidence="12">Leaf</tissue>
    </source>
</reference>
<dbReference type="PANTHER" id="PTHR46274:SF6">
    <property type="entry name" value="TYR_PHOSPHATASE_2 DOMAIN-CONTAINING PROTEIN"/>
    <property type="match status" value="1"/>
</dbReference>
<protein>
    <recommendedName>
        <fullName evidence="14">Dual specificity protein phosphatase DSP8</fullName>
    </recommendedName>
</protein>
<evidence type="ECO:0000256" key="3">
    <source>
        <dbReference type="ARBA" id="ARBA00022801"/>
    </source>
</evidence>
<dbReference type="SMART" id="SM00195">
    <property type="entry name" value="DSPc"/>
    <property type="match status" value="1"/>
</dbReference>
<dbReference type="InterPro" id="IPR000340">
    <property type="entry name" value="Dual-sp_phosphatase_cat-dom"/>
</dbReference>
<comment type="pathway">
    <text evidence="1">Lipid metabolism.</text>
</comment>
<evidence type="ECO:0000256" key="8">
    <source>
        <dbReference type="ARBA" id="ARBA00025707"/>
    </source>
</evidence>
<organism evidence="12 13">
    <name type="scientific">Lolium multiflorum</name>
    <name type="common">Italian ryegrass</name>
    <name type="synonym">Lolium perenne subsp. multiflorum</name>
    <dbReference type="NCBI Taxonomy" id="4521"/>
    <lineage>
        <taxon>Eukaryota</taxon>
        <taxon>Viridiplantae</taxon>
        <taxon>Streptophyta</taxon>
        <taxon>Embryophyta</taxon>
        <taxon>Tracheophyta</taxon>
        <taxon>Spermatophyta</taxon>
        <taxon>Magnoliopsida</taxon>
        <taxon>Liliopsida</taxon>
        <taxon>Poales</taxon>
        <taxon>Poaceae</taxon>
        <taxon>BOP clade</taxon>
        <taxon>Pooideae</taxon>
        <taxon>Poodae</taxon>
        <taxon>Poeae</taxon>
        <taxon>Poeae Chloroplast Group 2 (Poeae type)</taxon>
        <taxon>Loliodinae</taxon>
        <taxon>Loliinae</taxon>
        <taxon>Lolium</taxon>
    </lineage>
</organism>
<dbReference type="Pfam" id="PF00782">
    <property type="entry name" value="DSPc"/>
    <property type="match status" value="1"/>
</dbReference>
<evidence type="ECO:0000256" key="9">
    <source>
        <dbReference type="SAM" id="MobiDB-lite"/>
    </source>
</evidence>
<evidence type="ECO:0000313" key="13">
    <source>
        <dbReference type="Proteomes" id="UP001231189"/>
    </source>
</evidence>
<comment type="pathway">
    <text evidence="8">Phospholipid metabolism.</text>
</comment>
<accession>A0AAD8XAA6</accession>
<evidence type="ECO:0000259" key="11">
    <source>
        <dbReference type="PROSITE" id="PS50056"/>
    </source>
</evidence>
<feature type="compositionally biased region" description="Basic and acidic residues" evidence="9">
    <location>
        <begin position="1"/>
        <end position="10"/>
    </location>
</feature>
<dbReference type="InterPro" id="IPR016130">
    <property type="entry name" value="Tyr_Pase_AS"/>
</dbReference>
<dbReference type="Gene3D" id="3.90.190.10">
    <property type="entry name" value="Protein tyrosine phosphatase superfamily"/>
    <property type="match status" value="1"/>
</dbReference>
<dbReference type="CDD" id="cd14524">
    <property type="entry name" value="PTPMT1"/>
    <property type="match status" value="1"/>
</dbReference>
<dbReference type="Proteomes" id="UP001231189">
    <property type="component" value="Unassembled WGS sequence"/>
</dbReference>
<proteinExistence type="predicted"/>
<gene>
    <name evidence="12" type="ORF">QYE76_015971</name>
</gene>
<dbReference type="EMBL" id="JAUUTY010000001">
    <property type="protein sequence ID" value="KAK1699274.1"/>
    <property type="molecule type" value="Genomic_DNA"/>
</dbReference>
<dbReference type="InterPro" id="IPR029021">
    <property type="entry name" value="Prot-tyrosine_phosphatase-like"/>
</dbReference>
<feature type="domain" description="Tyrosine-protein phosphatase" evidence="10">
    <location>
        <begin position="264"/>
        <end position="411"/>
    </location>
</feature>
<keyword evidence="7" id="KW-1208">Phospholipid metabolism</keyword>
<keyword evidence="6" id="KW-0594">Phospholipid biosynthesis</keyword>
<keyword evidence="13" id="KW-1185">Reference proteome</keyword>
<sequence>MKITELREGSDGEEEAEGWEMVDLWEEAGGSSAGEPVRDDVSTGGGGAGAATGTGGDAATRRGGANVEVRGGVLAMGRSGGEAVTRRGGVDEVTGRGGVDEVARRDVREVEGRRGVVDLDLGGGRGAKEEDWEDATEEWAVPDEILRSVGEGMDIGGGVGAATSSGSVRFGNLDFGGEEEDWEEAAEGWELVEASSARGSMPGEVLRGFAVGMDIGGGEVTAHARGGWADFAKTCLIAGAARLLFYPAVARNAVLDRYRPEFHWWDRIDESIILGAVPFRSQIPQLMELGVKGVVTLTEPFETLVPTSDYEANDMENLKIPTPDYYAAPSIDDICRALLFMNRHASGGHSTYIHCKAGRGRSTTVVLCYLIRFKHMTTEEAWKHTYSIRPRISLTRAQRDTVTQFGNLNRTGHLPMETDDTQEDMSSGGRNHME</sequence>
<keyword evidence="4" id="KW-0904">Protein phosphatase</keyword>
<feature type="compositionally biased region" description="Gly residues" evidence="9">
    <location>
        <begin position="43"/>
        <end position="56"/>
    </location>
</feature>
<dbReference type="PROSITE" id="PS50056">
    <property type="entry name" value="TYR_PHOSPHATASE_2"/>
    <property type="match status" value="1"/>
</dbReference>
<feature type="domain" description="Tyrosine specific protein phosphatases" evidence="11">
    <location>
        <begin position="332"/>
        <end position="400"/>
    </location>
</feature>
<comment type="caution">
    <text evidence="12">The sequence shown here is derived from an EMBL/GenBank/DDBJ whole genome shotgun (WGS) entry which is preliminary data.</text>
</comment>
<dbReference type="InterPro" id="IPR044596">
    <property type="entry name" value="PTPMT1-like"/>
</dbReference>
<name>A0AAD8XAA6_LOLMU</name>
<feature type="compositionally biased region" description="Polar residues" evidence="9">
    <location>
        <begin position="424"/>
        <end position="434"/>
    </location>
</feature>
<keyword evidence="2" id="KW-0444">Lipid biosynthesis</keyword>
<evidence type="ECO:0000259" key="10">
    <source>
        <dbReference type="PROSITE" id="PS50054"/>
    </source>
</evidence>
<dbReference type="InterPro" id="IPR000387">
    <property type="entry name" value="Tyr_Pase_dom"/>
</dbReference>
<evidence type="ECO:0008006" key="14">
    <source>
        <dbReference type="Google" id="ProtNLM"/>
    </source>
</evidence>
<dbReference type="SUPFAM" id="SSF52799">
    <property type="entry name" value="(Phosphotyrosine protein) phosphatases II"/>
    <property type="match status" value="1"/>
</dbReference>
<evidence type="ECO:0000313" key="12">
    <source>
        <dbReference type="EMBL" id="KAK1699274.1"/>
    </source>
</evidence>
<dbReference type="InterPro" id="IPR020422">
    <property type="entry name" value="TYR_PHOSPHATASE_DUAL_dom"/>
</dbReference>
<keyword evidence="5" id="KW-0443">Lipid metabolism</keyword>